<keyword evidence="3" id="KW-1185">Reference proteome</keyword>
<dbReference type="GO" id="GO:0005777">
    <property type="term" value="C:peroxisome"/>
    <property type="evidence" value="ECO:0007669"/>
    <property type="project" value="TreeGrafter"/>
</dbReference>
<dbReference type="PIRSF" id="PIRSF000296">
    <property type="entry name" value="SrpA"/>
    <property type="match status" value="1"/>
</dbReference>
<dbReference type="PANTHER" id="PTHR11465:SF62">
    <property type="entry name" value="CATALASE T"/>
    <property type="match status" value="1"/>
</dbReference>
<dbReference type="SUPFAM" id="SSF56634">
    <property type="entry name" value="Heme-dependent catalase-like"/>
    <property type="match status" value="1"/>
</dbReference>
<dbReference type="GO" id="GO:0004096">
    <property type="term" value="F:catalase activity"/>
    <property type="evidence" value="ECO:0007669"/>
    <property type="project" value="InterPro"/>
</dbReference>
<dbReference type="GO" id="GO:0005739">
    <property type="term" value="C:mitochondrion"/>
    <property type="evidence" value="ECO:0007669"/>
    <property type="project" value="TreeGrafter"/>
</dbReference>
<dbReference type="SMART" id="SM01060">
    <property type="entry name" value="Catalase"/>
    <property type="match status" value="1"/>
</dbReference>
<dbReference type="HOGENOM" id="CLU_045961_0_0_1"/>
<dbReference type="STRING" id="765440.A0A0C3EF14"/>
<dbReference type="Pfam" id="PF00199">
    <property type="entry name" value="Catalase"/>
    <property type="match status" value="1"/>
</dbReference>
<dbReference type="GO" id="GO:0020037">
    <property type="term" value="F:heme binding"/>
    <property type="evidence" value="ECO:0007669"/>
    <property type="project" value="InterPro"/>
</dbReference>
<organism evidence="2 3">
    <name type="scientific">Piloderma croceum (strain F 1598)</name>
    <dbReference type="NCBI Taxonomy" id="765440"/>
    <lineage>
        <taxon>Eukaryota</taxon>
        <taxon>Fungi</taxon>
        <taxon>Dikarya</taxon>
        <taxon>Basidiomycota</taxon>
        <taxon>Agaricomycotina</taxon>
        <taxon>Agaricomycetes</taxon>
        <taxon>Agaricomycetidae</taxon>
        <taxon>Atheliales</taxon>
        <taxon>Atheliaceae</taxon>
        <taxon>Piloderma</taxon>
    </lineage>
</organism>
<dbReference type="OrthoDB" id="2379805at2759"/>
<dbReference type="EMBL" id="KN833389">
    <property type="protein sequence ID" value="KIM71245.1"/>
    <property type="molecule type" value="Genomic_DNA"/>
</dbReference>
<evidence type="ECO:0000313" key="3">
    <source>
        <dbReference type="Proteomes" id="UP000054166"/>
    </source>
</evidence>
<gene>
    <name evidence="2" type="ORF">PILCRDRAFT_830472</name>
</gene>
<dbReference type="CDD" id="cd08153">
    <property type="entry name" value="srpA_like"/>
    <property type="match status" value="1"/>
</dbReference>
<dbReference type="GO" id="GO:0042542">
    <property type="term" value="P:response to hydrogen peroxide"/>
    <property type="evidence" value="ECO:0007669"/>
    <property type="project" value="TreeGrafter"/>
</dbReference>
<dbReference type="Gene3D" id="2.40.180.10">
    <property type="entry name" value="Catalase core domain"/>
    <property type="match status" value="1"/>
</dbReference>
<dbReference type="PANTHER" id="PTHR11465">
    <property type="entry name" value="CATALASE"/>
    <property type="match status" value="1"/>
</dbReference>
<sequence>MPLPTDQNLIDLSNELIAQFDALFNLHPGFRPAHARGIMLTGTFFPTKDAATLSSAPHFTKSEPTPVTVRFSSSTGLPDIPDTDPNANPRGFAVRFNLGEHVHTDVIGHSTPFFPTRTGAEFLEFLRAIASSAPGASSPTPIEAFLGTHPAALAFVQTPKPPPSSFAHESYFGLNAMKFINSSTGASRFGRYIIVPEAGLKHLDEAAIKAQSKDFLFDELPQRIKQGSISFQLYVQLANDGDVVDDVTVHWPEDRPKINLGKLTFTDLVEDNNHEQKRIIFDPIPRIHGIEPSNDPLLELRAALYLISGRRRRQA</sequence>
<feature type="domain" description="Catalase core" evidence="1">
    <location>
        <begin position="1"/>
        <end position="315"/>
    </location>
</feature>
<dbReference type="Proteomes" id="UP000054166">
    <property type="component" value="Unassembled WGS sequence"/>
</dbReference>
<dbReference type="PROSITE" id="PS51402">
    <property type="entry name" value="CATALASE_3"/>
    <property type="match status" value="1"/>
</dbReference>
<dbReference type="InterPro" id="IPR020835">
    <property type="entry name" value="Catalase_sf"/>
</dbReference>
<accession>A0A0C3EF14</accession>
<proteinExistence type="predicted"/>
<dbReference type="GO" id="GO:0042744">
    <property type="term" value="P:hydrogen peroxide catabolic process"/>
    <property type="evidence" value="ECO:0007669"/>
    <property type="project" value="TreeGrafter"/>
</dbReference>
<dbReference type="InterPro" id="IPR018028">
    <property type="entry name" value="Catalase"/>
</dbReference>
<evidence type="ECO:0000313" key="2">
    <source>
        <dbReference type="EMBL" id="KIM71245.1"/>
    </source>
</evidence>
<protein>
    <recommendedName>
        <fullName evidence="1">Catalase core domain-containing protein</fullName>
    </recommendedName>
</protein>
<dbReference type="AlphaFoldDB" id="A0A0C3EF14"/>
<evidence type="ECO:0000259" key="1">
    <source>
        <dbReference type="SMART" id="SM01060"/>
    </source>
</evidence>
<reference evidence="2 3" key="1">
    <citation type="submission" date="2014-04" db="EMBL/GenBank/DDBJ databases">
        <authorList>
            <consortium name="DOE Joint Genome Institute"/>
            <person name="Kuo A."/>
            <person name="Tarkka M."/>
            <person name="Buscot F."/>
            <person name="Kohler A."/>
            <person name="Nagy L.G."/>
            <person name="Floudas D."/>
            <person name="Copeland A."/>
            <person name="Barry K.W."/>
            <person name="Cichocki N."/>
            <person name="Veneault-Fourrey C."/>
            <person name="LaButti K."/>
            <person name="Lindquist E.A."/>
            <person name="Lipzen A."/>
            <person name="Lundell T."/>
            <person name="Morin E."/>
            <person name="Murat C."/>
            <person name="Sun H."/>
            <person name="Tunlid A."/>
            <person name="Henrissat B."/>
            <person name="Grigoriev I.V."/>
            <person name="Hibbett D.S."/>
            <person name="Martin F."/>
            <person name="Nordberg H.P."/>
            <person name="Cantor M.N."/>
            <person name="Hua S.X."/>
        </authorList>
    </citation>
    <scope>NUCLEOTIDE SEQUENCE [LARGE SCALE GENOMIC DNA]</scope>
    <source>
        <strain evidence="2 3">F 1598</strain>
    </source>
</reference>
<dbReference type="InParanoid" id="A0A0C3EF14"/>
<name>A0A0C3EF14_PILCF</name>
<dbReference type="InterPro" id="IPR024168">
    <property type="entry name" value="Catalase_SrpA-type_pred"/>
</dbReference>
<reference evidence="3" key="2">
    <citation type="submission" date="2015-01" db="EMBL/GenBank/DDBJ databases">
        <title>Evolutionary Origins and Diversification of the Mycorrhizal Mutualists.</title>
        <authorList>
            <consortium name="DOE Joint Genome Institute"/>
            <consortium name="Mycorrhizal Genomics Consortium"/>
            <person name="Kohler A."/>
            <person name="Kuo A."/>
            <person name="Nagy L.G."/>
            <person name="Floudas D."/>
            <person name="Copeland A."/>
            <person name="Barry K.W."/>
            <person name="Cichocki N."/>
            <person name="Veneault-Fourrey C."/>
            <person name="LaButti K."/>
            <person name="Lindquist E.A."/>
            <person name="Lipzen A."/>
            <person name="Lundell T."/>
            <person name="Morin E."/>
            <person name="Murat C."/>
            <person name="Riley R."/>
            <person name="Ohm R."/>
            <person name="Sun H."/>
            <person name="Tunlid A."/>
            <person name="Henrissat B."/>
            <person name="Grigoriev I.V."/>
            <person name="Hibbett D.S."/>
            <person name="Martin F."/>
        </authorList>
    </citation>
    <scope>NUCLEOTIDE SEQUENCE [LARGE SCALE GENOMIC DNA]</scope>
    <source>
        <strain evidence="3">F 1598</strain>
    </source>
</reference>
<dbReference type="Gene3D" id="1.20.1280.120">
    <property type="match status" value="1"/>
</dbReference>
<dbReference type="InterPro" id="IPR011614">
    <property type="entry name" value="Catalase_core"/>
</dbReference>